<feature type="transmembrane region" description="Helical" evidence="1">
    <location>
        <begin position="118"/>
        <end position="137"/>
    </location>
</feature>
<accession>A0A0D6M948</accession>
<dbReference type="AlphaFoldDB" id="A0A0D6M948"/>
<gene>
    <name evidence="3" type="ORF">ANCCEY_00831</name>
</gene>
<feature type="transmembrane region" description="Helical" evidence="1">
    <location>
        <begin position="86"/>
        <end position="106"/>
    </location>
</feature>
<dbReference type="Pfam" id="PF10328">
    <property type="entry name" value="7TM_GPCR_Srx"/>
    <property type="match status" value="1"/>
</dbReference>
<name>A0A0D6M948_9BILA</name>
<proteinExistence type="predicted"/>
<evidence type="ECO:0000313" key="3">
    <source>
        <dbReference type="EMBL" id="EPB80008.1"/>
    </source>
</evidence>
<sequence>MVRKASTIVALLTLEASLEEPRLLWIWRKIKVDIEDVQVEAVDGIRLYLFWMRRLFRQGTLLTCYVPTTYLQNVSRHQWSINHKNMHRIAISSVATAFNRVIAVVFPLRYNRICTVKWAANGTIGIIINVHNIFFMYRSKDFSTSFGYLRKARSICNIINLLVFVFYTAPITVFKYLPAGDEVGRIIALIVSPAYVTIMFIQFAVAFSRRAHTGASLLPQDKNRRLFWQDLLTSEIQGFTQELFANDLLWQQFLSGLVDSPWWSFLSWSFMWELAHIGDGLMFLVFDTRMRMSFLRSIKLRSPVPKTVPSID</sequence>
<feature type="transmembrane region" description="Helical" evidence="1">
    <location>
        <begin position="158"/>
        <end position="177"/>
    </location>
</feature>
<keyword evidence="1" id="KW-0812">Transmembrane</keyword>
<evidence type="ECO:0000313" key="4">
    <source>
        <dbReference type="Proteomes" id="UP000054495"/>
    </source>
</evidence>
<protein>
    <recommendedName>
        <fullName evidence="2">7TM GPCR serpentine receptor class x (Srx) domain-containing protein</fullName>
    </recommendedName>
</protein>
<feature type="transmembrane region" description="Helical" evidence="1">
    <location>
        <begin position="183"/>
        <end position="205"/>
    </location>
</feature>
<reference evidence="3 4" key="1">
    <citation type="submission" date="2013-05" db="EMBL/GenBank/DDBJ databases">
        <title>Draft genome of the parasitic nematode Anyclostoma ceylanicum.</title>
        <authorList>
            <person name="Mitreva M."/>
        </authorList>
    </citation>
    <scope>NUCLEOTIDE SEQUENCE [LARGE SCALE GENOMIC DNA]</scope>
</reference>
<dbReference type="Proteomes" id="UP000054495">
    <property type="component" value="Unassembled WGS sequence"/>
</dbReference>
<evidence type="ECO:0000259" key="2">
    <source>
        <dbReference type="Pfam" id="PF10328"/>
    </source>
</evidence>
<keyword evidence="4" id="KW-1185">Reference proteome</keyword>
<dbReference type="EMBL" id="KE124785">
    <property type="protein sequence ID" value="EPB80008.1"/>
    <property type="molecule type" value="Genomic_DNA"/>
</dbReference>
<feature type="domain" description="7TM GPCR serpentine receptor class x (Srx)" evidence="2">
    <location>
        <begin position="122"/>
        <end position="209"/>
    </location>
</feature>
<dbReference type="InterPro" id="IPR019430">
    <property type="entry name" value="7TM_GPCR_serpentine_rcpt_Srx"/>
</dbReference>
<keyword evidence="1" id="KW-0472">Membrane</keyword>
<organism evidence="3 4">
    <name type="scientific">Ancylostoma ceylanicum</name>
    <dbReference type="NCBI Taxonomy" id="53326"/>
    <lineage>
        <taxon>Eukaryota</taxon>
        <taxon>Metazoa</taxon>
        <taxon>Ecdysozoa</taxon>
        <taxon>Nematoda</taxon>
        <taxon>Chromadorea</taxon>
        <taxon>Rhabditida</taxon>
        <taxon>Rhabditina</taxon>
        <taxon>Rhabditomorpha</taxon>
        <taxon>Strongyloidea</taxon>
        <taxon>Ancylostomatidae</taxon>
        <taxon>Ancylostomatinae</taxon>
        <taxon>Ancylostoma</taxon>
    </lineage>
</organism>
<dbReference type="PANTHER" id="PTHR23017">
    <property type="entry name" value="SERPENTINE RECEPTOR, CLASS X"/>
    <property type="match status" value="1"/>
</dbReference>
<keyword evidence="1" id="KW-1133">Transmembrane helix</keyword>
<dbReference type="PANTHER" id="PTHR23017:SF3">
    <property type="entry name" value="G-PROTEIN COUPLED RECEPTORS FAMILY 1 PROFILE DOMAIN-CONTAINING PROTEIN"/>
    <property type="match status" value="1"/>
</dbReference>
<evidence type="ECO:0000256" key="1">
    <source>
        <dbReference type="SAM" id="Phobius"/>
    </source>
</evidence>